<evidence type="ECO:0000256" key="3">
    <source>
        <dbReference type="ARBA" id="ARBA00022968"/>
    </source>
</evidence>
<evidence type="ECO:0000256" key="4">
    <source>
        <dbReference type="ARBA" id="ARBA00023157"/>
    </source>
</evidence>
<sequence length="204" mass="21380">MGLKKKFAAAALGLLLILSGCSTGTDATVYGGSFTFTSPGGKREFVYPPGERQTVGDFTGTSLLDENTTIKLSDFAGRVVVINFWGSWCAGCRAEAADLNVAAELTADDNVQFLGINIKDSRSAGADFVASKQVTFPSIFDPTMRTLLSMQGLPTTGIPITVILDKSHQVANIFLRNVSAQEVDVAATALAAENSSTASSSATR</sequence>
<dbReference type="PROSITE" id="PS51352">
    <property type="entry name" value="THIOREDOXIN_2"/>
    <property type="match status" value="1"/>
</dbReference>
<keyword evidence="9" id="KW-1185">Reference proteome</keyword>
<dbReference type="InterPro" id="IPR036249">
    <property type="entry name" value="Thioredoxin-like_sf"/>
</dbReference>
<feature type="chain" id="PRO_5018101739" evidence="6">
    <location>
        <begin position="28"/>
        <end position="204"/>
    </location>
</feature>
<gene>
    <name evidence="8" type="ORF">EH165_12070</name>
</gene>
<evidence type="ECO:0000313" key="9">
    <source>
        <dbReference type="Proteomes" id="UP000268084"/>
    </source>
</evidence>
<dbReference type="KEGG" id="nak:EH165_12070"/>
<evidence type="ECO:0000256" key="5">
    <source>
        <dbReference type="ARBA" id="ARBA00023284"/>
    </source>
</evidence>
<reference evidence="8 9" key="1">
    <citation type="submission" date="2018-11" db="EMBL/GenBank/DDBJ databases">
        <authorList>
            <person name="Da X."/>
        </authorList>
    </citation>
    <scope>NUCLEOTIDE SEQUENCE [LARGE SCALE GENOMIC DNA]</scope>
    <source>
        <strain evidence="8 9">S14-144</strain>
    </source>
</reference>
<dbReference type="OrthoDB" id="9796554at2"/>
<feature type="signal peptide" evidence="6">
    <location>
        <begin position="1"/>
        <end position="27"/>
    </location>
</feature>
<dbReference type="GO" id="GO:0016491">
    <property type="term" value="F:oxidoreductase activity"/>
    <property type="evidence" value="ECO:0007669"/>
    <property type="project" value="InterPro"/>
</dbReference>
<feature type="domain" description="Thioredoxin" evidence="7">
    <location>
        <begin position="49"/>
        <end position="192"/>
    </location>
</feature>
<organism evidence="8 9">
    <name type="scientific">Nakamurella antarctica</name>
    <dbReference type="NCBI Taxonomy" id="1902245"/>
    <lineage>
        <taxon>Bacteria</taxon>
        <taxon>Bacillati</taxon>
        <taxon>Actinomycetota</taxon>
        <taxon>Actinomycetes</taxon>
        <taxon>Nakamurellales</taxon>
        <taxon>Nakamurellaceae</taxon>
        <taxon>Nakamurella</taxon>
    </lineage>
</organism>
<comment type="subcellular location">
    <subcellularLocation>
        <location evidence="1">Cell envelope</location>
    </subcellularLocation>
</comment>
<dbReference type="InterPro" id="IPR050553">
    <property type="entry name" value="Thioredoxin_ResA/DsbE_sf"/>
</dbReference>
<keyword evidence="3" id="KW-0812">Transmembrane</keyword>
<dbReference type="InterPro" id="IPR013740">
    <property type="entry name" value="Redoxin"/>
</dbReference>
<dbReference type="Proteomes" id="UP000268084">
    <property type="component" value="Chromosome"/>
</dbReference>
<accession>A0A3G8ZNP4</accession>
<dbReference type="EMBL" id="CP034170">
    <property type="protein sequence ID" value="AZI58758.1"/>
    <property type="molecule type" value="Genomic_DNA"/>
</dbReference>
<dbReference type="GO" id="GO:0017004">
    <property type="term" value="P:cytochrome complex assembly"/>
    <property type="evidence" value="ECO:0007669"/>
    <property type="project" value="UniProtKB-KW"/>
</dbReference>
<dbReference type="GO" id="GO:0030313">
    <property type="term" value="C:cell envelope"/>
    <property type="evidence" value="ECO:0007669"/>
    <property type="project" value="UniProtKB-SubCell"/>
</dbReference>
<dbReference type="Pfam" id="PF08534">
    <property type="entry name" value="Redoxin"/>
    <property type="match status" value="1"/>
</dbReference>
<evidence type="ECO:0000256" key="2">
    <source>
        <dbReference type="ARBA" id="ARBA00022748"/>
    </source>
</evidence>
<evidence type="ECO:0000256" key="1">
    <source>
        <dbReference type="ARBA" id="ARBA00004196"/>
    </source>
</evidence>
<keyword evidence="6" id="KW-0732">Signal</keyword>
<protein>
    <submittedName>
        <fullName evidence="8">TlpA family protein disulfide reductase</fullName>
    </submittedName>
</protein>
<dbReference type="PANTHER" id="PTHR42852">
    <property type="entry name" value="THIOL:DISULFIDE INTERCHANGE PROTEIN DSBE"/>
    <property type="match status" value="1"/>
</dbReference>
<dbReference type="AlphaFoldDB" id="A0A3G8ZNP4"/>
<dbReference type="InterPro" id="IPR013766">
    <property type="entry name" value="Thioredoxin_domain"/>
</dbReference>
<evidence type="ECO:0000256" key="6">
    <source>
        <dbReference type="SAM" id="SignalP"/>
    </source>
</evidence>
<dbReference type="CDD" id="cd02966">
    <property type="entry name" value="TlpA_like_family"/>
    <property type="match status" value="1"/>
</dbReference>
<keyword evidence="4" id="KW-1015">Disulfide bond</keyword>
<name>A0A3G8ZNP4_9ACTN</name>
<keyword evidence="5" id="KW-0676">Redox-active center</keyword>
<dbReference type="PROSITE" id="PS51257">
    <property type="entry name" value="PROKAR_LIPOPROTEIN"/>
    <property type="match status" value="1"/>
</dbReference>
<keyword evidence="3" id="KW-0735">Signal-anchor</keyword>
<reference evidence="8 9" key="2">
    <citation type="submission" date="2018-12" db="EMBL/GenBank/DDBJ databases">
        <title>Nakamurella antarcticus sp. nov., isolated from Antarctica South Shetland Islands soil.</title>
        <authorList>
            <person name="Peng F."/>
        </authorList>
    </citation>
    <scope>NUCLEOTIDE SEQUENCE [LARGE SCALE GENOMIC DNA]</scope>
    <source>
        <strain evidence="8 9">S14-144</strain>
    </source>
</reference>
<proteinExistence type="predicted"/>
<dbReference type="Gene3D" id="3.40.30.10">
    <property type="entry name" value="Glutaredoxin"/>
    <property type="match status" value="1"/>
</dbReference>
<dbReference type="RefSeq" id="WP_124799663.1">
    <property type="nucleotide sequence ID" value="NZ_CP034170.1"/>
</dbReference>
<dbReference type="PANTHER" id="PTHR42852:SF6">
    <property type="entry name" value="THIOL:DISULFIDE INTERCHANGE PROTEIN DSBE"/>
    <property type="match status" value="1"/>
</dbReference>
<dbReference type="SUPFAM" id="SSF52833">
    <property type="entry name" value="Thioredoxin-like"/>
    <property type="match status" value="1"/>
</dbReference>
<evidence type="ECO:0000313" key="8">
    <source>
        <dbReference type="EMBL" id="AZI58758.1"/>
    </source>
</evidence>
<evidence type="ECO:0000259" key="7">
    <source>
        <dbReference type="PROSITE" id="PS51352"/>
    </source>
</evidence>
<keyword evidence="2" id="KW-0201">Cytochrome c-type biogenesis</keyword>